<dbReference type="EMBL" id="NCKU01003997">
    <property type="protein sequence ID" value="RWS06601.1"/>
    <property type="molecule type" value="Genomic_DNA"/>
</dbReference>
<reference evidence="1 2" key="1">
    <citation type="journal article" date="2018" name="Gigascience">
        <title>Genomes of trombidid mites reveal novel predicted allergens and laterally-transferred genes associated with secondary metabolism.</title>
        <authorList>
            <person name="Dong X."/>
            <person name="Chaisiri K."/>
            <person name="Xia D."/>
            <person name="Armstrong S.D."/>
            <person name="Fang Y."/>
            <person name="Donnelly M.J."/>
            <person name="Kadowaki T."/>
            <person name="McGarry J.W."/>
            <person name="Darby A.C."/>
            <person name="Makepeace B.L."/>
        </authorList>
    </citation>
    <scope>NUCLEOTIDE SEQUENCE [LARGE SCALE GENOMIC DNA]</scope>
    <source>
        <strain evidence="1">UoL-WK</strain>
    </source>
</reference>
<comment type="caution">
    <text evidence="1">The sequence shown here is derived from an EMBL/GenBank/DDBJ whole genome shotgun (WGS) entry which is preliminary data.</text>
</comment>
<protein>
    <submittedName>
        <fullName evidence="1">Uncharacterized protein</fullName>
    </submittedName>
</protein>
<gene>
    <name evidence="1" type="ORF">B4U79_19063</name>
</gene>
<dbReference type="Gene3D" id="2.60.120.290">
    <property type="entry name" value="Spermadhesin, CUB domain"/>
    <property type="match status" value="1"/>
</dbReference>
<proteinExistence type="predicted"/>
<name>A0A443QUC9_9ACAR</name>
<accession>A0A443QUC9</accession>
<evidence type="ECO:0000313" key="1">
    <source>
        <dbReference type="EMBL" id="RWS06601.1"/>
    </source>
</evidence>
<dbReference type="SUPFAM" id="SSF49854">
    <property type="entry name" value="Spermadhesin, CUB domain"/>
    <property type="match status" value="1"/>
</dbReference>
<dbReference type="InterPro" id="IPR035914">
    <property type="entry name" value="Sperma_CUB_dom_sf"/>
</dbReference>
<dbReference type="AlphaFoldDB" id="A0A443QUC9"/>
<organism evidence="1 2">
    <name type="scientific">Dinothrombium tinctorium</name>
    <dbReference type="NCBI Taxonomy" id="1965070"/>
    <lineage>
        <taxon>Eukaryota</taxon>
        <taxon>Metazoa</taxon>
        <taxon>Ecdysozoa</taxon>
        <taxon>Arthropoda</taxon>
        <taxon>Chelicerata</taxon>
        <taxon>Arachnida</taxon>
        <taxon>Acari</taxon>
        <taxon>Acariformes</taxon>
        <taxon>Trombidiformes</taxon>
        <taxon>Prostigmata</taxon>
        <taxon>Anystina</taxon>
        <taxon>Parasitengona</taxon>
        <taxon>Trombidioidea</taxon>
        <taxon>Trombidiidae</taxon>
        <taxon>Dinothrombium</taxon>
    </lineage>
</organism>
<dbReference type="Proteomes" id="UP000285301">
    <property type="component" value="Unassembled WGS sequence"/>
</dbReference>
<keyword evidence="2" id="KW-1185">Reference proteome</keyword>
<evidence type="ECO:0000313" key="2">
    <source>
        <dbReference type="Proteomes" id="UP000285301"/>
    </source>
</evidence>
<sequence length="163" mass="19293">MNEQTIKSLLKNVSKEIESKLNSVQIFPQESVFVKMADVIPKRKRIYFDAAIKNKICTELRVNSSKIFSLKLSYSNNVDCLHMIRNDLPNSESIRYWNAGFYTEFEHDYIVLSDGKRTFFFTGYNGTIPEKNFFVSDGRIIFIYFHTDYVNFESDIFYYFKTD</sequence>